<dbReference type="Pfam" id="PF25917">
    <property type="entry name" value="BSH_RND"/>
    <property type="match status" value="1"/>
</dbReference>
<dbReference type="Gene3D" id="1.10.287.470">
    <property type="entry name" value="Helix hairpin bin"/>
    <property type="match status" value="1"/>
</dbReference>
<dbReference type="NCBIfam" id="TIGR01730">
    <property type="entry name" value="RND_mfp"/>
    <property type="match status" value="1"/>
</dbReference>
<evidence type="ECO:0000256" key="2">
    <source>
        <dbReference type="ARBA" id="ARBA00009477"/>
    </source>
</evidence>
<dbReference type="GO" id="GO:0046677">
    <property type="term" value="P:response to antibiotic"/>
    <property type="evidence" value="ECO:0007669"/>
    <property type="project" value="TreeGrafter"/>
</dbReference>
<evidence type="ECO:0000259" key="5">
    <source>
        <dbReference type="Pfam" id="PF25944"/>
    </source>
</evidence>
<dbReference type="EMBL" id="PZKL01000045">
    <property type="protein sequence ID" value="PTH78972.1"/>
    <property type="molecule type" value="Genomic_DNA"/>
</dbReference>
<dbReference type="PANTHER" id="PTHR30158:SF3">
    <property type="entry name" value="MULTIDRUG EFFLUX PUMP SUBUNIT ACRA-RELATED"/>
    <property type="match status" value="1"/>
</dbReference>
<dbReference type="RefSeq" id="WP_107684597.1">
    <property type="nucleotide sequence ID" value="NZ_PZKL01000045.1"/>
</dbReference>
<organism evidence="7 8">
    <name type="scientific">Aeromonas veronii</name>
    <dbReference type="NCBI Taxonomy" id="654"/>
    <lineage>
        <taxon>Bacteria</taxon>
        <taxon>Pseudomonadati</taxon>
        <taxon>Pseudomonadota</taxon>
        <taxon>Gammaproteobacteria</taxon>
        <taxon>Aeromonadales</taxon>
        <taxon>Aeromonadaceae</taxon>
        <taxon>Aeromonas</taxon>
    </lineage>
</organism>
<gene>
    <name evidence="7" type="ORF">DAA48_21270</name>
</gene>
<dbReference type="Gene3D" id="2.40.30.170">
    <property type="match status" value="1"/>
</dbReference>
<comment type="caution">
    <text evidence="7">The sequence shown here is derived from an EMBL/GenBank/DDBJ whole genome shotgun (WGS) entry which is preliminary data.</text>
</comment>
<proteinExistence type="inferred from homology"/>
<feature type="domain" description="Multidrug resistance protein MdtA-like C-terminal permuted SH3" evidence="6">
    <location>
        <begin position="306"/>
        <end position="366"/>
    </location>
</feature>
<dbReference type="PROSITE" id="PS51257">
    <property type="entry name" value="PROKAR_LIPOPROTEIN"/>
    <property type="match status" value="1"/>
</dbReference>
<dbReference type="GO" id="GO:0005886">
    <property type="term" value="C:plasma membrane"/>
    <property type="evidence" value="ECO:0007669"/>
    <property type="project" value="UniProtKB-SubCell"/>
</dbReference>
<name>A0A2T4MWL0_AERVE</name>
<reference evidence="7 8" key="1">
    <citation type="submission" date="2018-03" db="EMBL/GenBank/DDBJ databases">
        <title>Aeromonas veronii whole genome sequencing and analysis.</title>
        <authorList>
            <person name="Xie H."/>
            <person name="Liu T."/>
            <person name="Wang K."/>
        </authorList>
    </citation>
    <scope>NUCLEOTIDE SEQUENCE [LARGE SCALE GENOMIC DNA]</scope>
    <source>
        <strain evidence="7 8">XH.VA.1</strain>
    </source>
</reference>
<dbReference type="AlphaFoldDB" id="A0A2T4MWL0"/>
<dbReference type="Pfam" id="PF25967">
    <property type="entry name" value="RND-MFP_C"/>
    <property type="match status" value="1"/>
</dbReference>
<protein>
    <submittedName>
        <fullName evidence="7">Efflux transporter periplasmic adaptor subunit</fullName>
    </submittedName>
</protein>
<dbReference type="InterPro" id="IPR006143">
    <property type="entry name" value="RND_pump_MFP"/>
</dbReference>
<dbReference type="Pfam" id="PF25944">
    <property type="entry name" value="Beta-barrel_RND"/>
    <property type="match status" value="1"/>
</dbReference>
<dbReference type="Proteomes" id="UP000241986">
    <property type="component" value="Unassembled WGS sequence"/>
</dbReference>
<dbReference type="PANTHER" id="PTHR30158">
    <property type="entry name" value="ACRA/E-RELATED COMPONENT OF DRUG EFFLUX TRANSPORTER"/>
    <property type="match status" value="1"/>
</dbReference>
<evidence type="ECO:0000259" key="4">
    <source>
        <dbReference type="Pfam" id="PF25917"/>
    </source>
</evidence>
<dbReference type="SUPFAM" id="SSF111369">
    <property type="entry name" value="HlyD-like secretion proteins"/>
    <property type="match status" value="1"/>
</dbReference>
<dbReference type="InterPro" id="IPR058625">
    <property type="entry name" value="MdtA-like_BSH"/>
</dbReference>
<dbReference type="Pfam" id="PF25876">
    <property type="entry name" value="HH_MFP_RND"/>
    <property type="match status" value="1"/>
</dbReference>
<evidence type="ECO:0000256" key="1">
    <source>
        <dbReference type="ARBA" id="ARBA00004519"/>
    </source>
</evidence>
<dbReference type="InterPro" id="IPR058626">
    <property type="entry name" value="MdtA-like_b-barrel"/>
</dbReference>
<evidence type="ECO:0000259" key="6">
    <source>
        <dbReference type="Pfam" id="PF25967"/>
    </source>
</evidence>
<feature type="domain" description="Multidrug resistance protein MdtA-like beta-barrel" evidence="5">
    <location>
        <begin position="212"/>
        <end position="298"/>
    </location>
</feature>
<dbReference type="InterPro" id="IPR058624">
    <property type="entry name" value="MdtA-like_HH"/>
</dbReference>
<dbReference type="Gene3D" id="2.40.420.20">
    <property type="match status" value="1"/>
</dbReference>
<accession>A0A2T4MWL0</accession>
<comment type="similarity">
    <text evidence="2">Belongs to the membrane fusion protein (MFP) (TC 8.A.1) family.</text>
</comment>
<evidence type="ECO:0000313" key="8">
    <source>
        <dbReference type="Proteomes" id="UP000241986"/>
    </source>
</evidence>
<evidence type="ECO:0000259" key="3">
    <source>
        <dbReference type="Pfam" id="PF25876"/>
    </source>
</evidence>
<evidence type="ECO:0000313" key="7">
    <source>
        <dbReference type="EMBL" id="PTH78972.1"/>
    </source>
</evidence>
<dbReference type="Gene3D" id="2.40.50.100">
    <property type="match status" value="1"/>
</dbReference>
<comment type="subcellular location">
    <subcellularLocation>
        <location evidence="1">Cell inner membrane</location>
        <topology evidence="1">Lipid-anchor</topology>
    </subcellularLocation>
</comment>
<dbReference type="InterPro" id="IPR058627">
    <property type="entry name" value="MdtA-like_C"/>
</dbReference>
<feature type="domain" description="Multidrug resistance protein MdtA-like alpha-helical hairpin" evidence="3">
    <location>
        <begin position="106"/>
        <end position="174"/>
    </location>
</feature>
<sequence length="381" mass="40333">MKQKNTALSLVAIGVVSLIGLSGCDDGRNEGGARAAQTVEVGVVTVTEKPLQIETVHSGRVRASKLAEVRPQAGGIIKKRLFDEGSFVKAGQPLYQIDDAQSRAALMTAKATQKKAESALKVASDKARRAESLISAKAVSKEEYDDAKAGLLQAKAELDVAKSAVHSAEIDVSYGTIKAPISGWAGRSSVTEGALVTANQADPLVSIQQTDPIHIDVTQPSKNLPMFRQHLVSLADSGKQPNTTVKISFSGEQPQSYQGIVKFVDPAIDPATDSFITRVEVDNKNALLAPGMYVDTKMVSADLKRAILVPQRGVVRDAKGNATVSVVKNGQIETKGISVSMTVGDSWLVTDGLSIGDKVVVDGIQKIRQGMAVQAVEHKNT</sequence>
<dbReference type="GO" id="GO:0022857">
    <property type="term" value="F:transmembrane transporter activity"/>
    <property type="evidence" value="ECO:0007669"/>
    <property type="project" value="InterPro"/>
</dbReference>
<feature type="domain" description="Multidrug resistance protein MdtA-like barrel-sandwich hybrid" evidence="4">
    <location>
        <begin position="67"/>
        <end position="208"/>
    </location>
</feature>